<proteinExistence type="predicted"/>
<keyword evidence="2" id="KW-1185">Reference proteome</keyword>
<accession>A0A1G1SQD5</accession>
<evidence type="ECO:0000313" key="2">
    <source>
        <dbReference type="Proteomes" id="UP000176294"/>
    </source>
</evidence>
<sequence>MNTPIIPEIITPEPDATSFTAKGVTYTMFDGLLTGRSRFYDRLSIEFGLDTKLPGIIDGLDTLKASFNKLDFVKAASTVELLRQGINIIGANRVREVEIVGMFFNAPEEDPSKYDFAAMQAKCYGAWEGVHSGFFLLAAIRCMKTGYGSYAHSLTPAGLTPASLPQPSE</sequence>
<name>A0A1G1SQD5_9BACT</name>
<dbReference type="Proteomes" id="UP000176294">
    <property type="component" value="Unassembled WGS sequence"/>
</dbReference>
<comment type="caution">
    <text evidence="1">The sequence shown here is derived from an EMBL/GenBank/DDBJ whole genome shotgun (WGS) entry which is preliminary data.</text>
</comment>
<dbReference type="RefSeq" id="WP_070731007.1">
    <property type="nucleotide sequence ID" value="NZ_MDZB01000175.1"/>
</dbReference>
<reference evidence="1 2" key="1">
    <citation type="submission" date="2016-08" db="EMBL/GenBank/DDBJ databases">
        <title>Hymenobacter coccineus sp. nov., Hymenobacter lapidarius sp. nov. and Hymenobacter glacialis sp. nov., isolated from Antarctic soil.</title>
        <authorList>
            <person name="Sedlacek I."/>
            <person name="Kralova S."/>
            <person name="Kyrova K."/>
            <person name="Maslanova I."/>
            <person name="Stankova E."/>
            <person name="Vrbovska V."/>
            <person name="Nemec M."/>
            <person name="Bartak M."/>
            <person name="Svec P."/>
            <person name="Busse H.-J."/>
            <person name="Pantucek R."/>
        </authorList>
    </citation>
    <scope>NUCLEOTIDE SEQUENCE [LARGE SCALE GENOMIC DNA]</scope>
    <source>
        <strain evidence="1 2">CCM 8643</strain>
    </source>
</reference>
<dbReference type="STRING" id="1908237.BEN47_06145"/>
<dbReference type="AlphaFoldDB" id="A0A1G1SQD5"/>
<dbReference type="EMBL" id="MDZB01000175">
    <property type="protein sequence ID" value="OGX80835.1"/>
    <property type="molecule type" value="Genomic_DNA"/>
</dbReference>
<evidence type="ECO:0000313" key="1">
    <source>
        <dbReference type="EMBL" id="OGX80835.1"/>
    </source>
</evidence>
<organism evidence="1 2">
    <name type="scientific">Hymenobacter lapidarius</name>
    <dbReference type="NCBI Taxonomy" id="1908237"/>
    <lineage>
        <taxon>Bacteria</taxon>
        <taxon>Pseudomonadati</taxon>
        <taxon>Bacteroidota</taxon>
        <taxon>Cytophagia</taxon>
        <taxon>Cytophagales</taxon>
        <taxon>Hymenobacteraceae</taxon>
        <taxon>Hymenobacter</taxon>
    </lineage>
</organism>
<gene>
    <name evidence="1" type="ORF">BEN47_06145</name>
</gene>
<protein>
    <submittedName>
        <fullName evidence="1">Uncharacterized protein</fullName>
    </submittedName>
</protein>